<dbReference type="InterPro" id="IPR001173">
    <property type="entry name" value="Glyco_trans_2-like"/>
</dbReference>
<dbReference type="PANTHER" id="PTHR22916">
    <property type="entry name" value="GLYCOSYLTRANSFERASE"/>
    <property type="match status" value="1"/>
</dbReference>
<comment type="similarity">
    <text evidence="1">Belongs to the glycosyltransferase 2 family.</text>
</comment>
<organism evidence="3 4">
    <name type="scientific">Scopulibacillus darangshiensis</name>
    <dbReference type="NCBI Taxonomy" id="442528"/>
    <lineage>
        <taxon>Bacteria</taxon>
        <taxon>Bacillati</taxon>
        <taxon>Bacillota</taxon>
        <taxon>Bacilli</taxon>
        <taxon>Bacillales</taxon>
        <taxon>Sporolactobacillaceae</taxon>
        <taxon>Scopulibacillus</taxon>
    </lineage>
</organism>
<evidence type="ECO:0000313" key="3">
    <source>
        <dbReference type="EMBL" id="TCP23795.1"/>
    </source>
</evidence>
<accession>A0A4R2NR35</accession>
<evidence type="ECO:0000259" key="2">
    <source>
        <dbReference type="Pfam" id="PF00535"/>
    </source>
</evidence>
<comment type="caution">
    <text evidence="3">The sequence shown here is derived from an EMBL/GenBank/DDBJ whole genome shotgun (WGS) entry which is preliminary data.</text>
</comment>
<evidence type="ECO:0000256" key="1">
    <source>
        <dbReference type="ARBA" id="ARBA00006739"/>
    </source>
</evidence>
<dbReference type="AlphaFoldDB" id="A0A4R2NR35"/>
<gene>
    <name evidence="3" type="ORF">EV207_12818</name>
</gene>
<dbReference type="Proteomes" id="UP000295416">
    <property type="component" value="Unassembled WGS sequence"/>
</dbReference>
<dbReference type="EMBL" id="SLXK01000028">
    <property type="protein sequence ID" value="TCP23795.1"/>
    <property type="molecule type" value="Genomic_DNA"/>
</dbReference>
<dbReference type="SUPFAM" id="SSF53448">
    <property type="entry name" value="Nucleotide-diphospho-sugar transferases"/>
    <property type="match status" value="1"/>
</dbReference>
<proteinExistence type="inferred from homology"/>
<protein>
    <submittedName>
        <fullName evidence="3">Glycosyltransferase involved in cell wall biosynthesis</fullName>
    </submittedName>
</protein>
<dbReference type="PANTHER" id="PTHR22916:SF3">
    <property type="entry name" value="UDP-GLCNAC:BETAGAL BETA-1,3-N-ACETYLGLUCOSAMINYLTRANSFERASE-LIKE PROTEIN 1"/>
    <property type="match status" value="1"/>
</dbReference>
<reference evidence="3 4" key="1">
    <citation type="submission" date="2019-03" db="EMBL/GenBank/DDBJ databases">
        <title>Genomic Encyclopedia of Type Strains, Phase IV (KMG-IV): sequencing the most valuable type-strain genomes for metagenomic binning, comparative biology and taxonomic classification.</title>
        <authorList>
            <person name="Goeker M."/>
        </authorList>
    </citation>
    <scope>NUCLEOTIDE SEQUENCE [LARGE SCALE GENOMIC DNA]</scope>
    <source>
        <strain evidence="3 4">DSM 19377</strain>
    </source>
</reference>
<evidence type="ECO:0000313" key="4">
    <source>
        <dbReference type="Proteomes" id="UP000295416"/>
    </source>
</evidence>
<dbReference type="Pfam" id="PF00535">
    <property type="entry name" value="Glycos_transf_2"/>
    <property type="match status" value="1"/>
</dbReference>
<dbReference type="GO" id="GO:0016758">
    <property type="term" value="F:hexosyltransferase activity"/>
    <property type="evidence" value="ECO:0007669"/>
    <property type="project" value="UniProtKB-ARBA"/>
</dbReference>
<dbReference type="RefSeq" id="WP_243647112.1">
    <property type="nucleotide sequence ID" value="NZ_SLXK01000028.1"/>
</dbReference>
<keyword evidence="4" id="KW-1185">Reference proteome</keyword>
<sequence>MFKNPQNPKVSVIIPFYNCKYVQHAIESVLKQTYKNFEIIVVDDGSTQYRELIDPYKEKIKYIFKKNGGTATALNFGMKHAAGDLFAWLSSDDMFLPNKLQKQVDFMKATNADIVYTNFDLINDKNELTKSKVGVHLAKRIDLLRFLMKGCPINGSTVLMKMDVLRGEGQFDESLIYTHDYDMWIRLAMKKKVVSLNESLLKYRIHETMGSKKHTAKQMQEVKVIQLKYKQMLQRFILLELKQKGGR</sequence>
<dbReference type="Gene3D" id="3.90.550.10">
    <property type="entry name" value="Spore Coat Polysaccharide Biosynthesis Protein SpsA, Chain A"/>
    <property type="match status" value="1"/>
</dbReference>
<keyword evidence="3" id="KW-0808">Transferase</keyword>
<feature type="domain" description="Glycosyltransferase 2-like" evidence="2">
    <location>
        <begin position="11"/>
        <end position="133"/>
    </location>
</feature>
<name>A0A4R2NR35_9BACL</name>
<dbReference type="InterPro" id="IPR029044">
    <property type="entry name" value="Nucleotide-diphossugar_trans"/>
</dbReference>